<gene>
    <name evidence="10" type="ORF">AWRI3580_g3617</name>
</gene>
<evidence type="ECO:0000256" key="4">
    <source>
        <dbReference type="ARBA" id="ARBA00022833"/>
    </source>
</evidence>
<dbReference type="InterPro" id="IPR035979">
    <property type="entry name" value="RBD_domain_sf"/>
</dbReference>
<feature type="domain" description="RRM" evidence="8">
    <location>
        <begin position="40"/>
        <end position="128"/>
    </location>
</feature>
<evidence type="ECO:0000256" key="3">
    <source>
        <dbReference type="ARBA" id="ARBA00022771"/>
    </source>
</evidence>
<evidence type="ECO:0000256" key="6">
    <source>
        <dbReference type="PROSITE-ProRule" id="PRU00723"/>
    </source>
</evidence>
<dbReference type="STRING" id="29833.A0A1E5RAV3"/>
<dbReference type="InterPro" id="IPR000504">
    <property type="entry name" value="RRM_dom"/>
</dbReference>
<dbReference type="GO" id="GO:0003723">
    <property type="term" value="F:RNA binding"/>
    <property type="evidence" value="ECO:0007669"/>
    <property type="project" value="UniProtKB-UniRule"/>
</dbReference>
<feature type="zinc finger region" description="C3H1-type" evidence="6">
    <location>
        <begin position="9"/>
        <end position="32"/>
    </location>
</feature>
<keyword evidence="5" id="KW-0694">RNA-binding</keyword>
<evidence type="ECO:0000313" key="10">
    <source>
        <dbReference type="EMBL" id="OEJ83663.1"/>
    </source>
</evidence>
<keyword evidence="11" id="KW-1185">Reference proteome</keyword>
<dbReference type="GO" id="GO:0089701">
    <property type="term" value="C:U2AF complex"/>
    <property type="evidence" value="ECO:0007669"/>
    <property type="project" value="InterPro"/>
</dbReference>
<evidence type="ECO:0008006" key="12">
    <source>
        <dbReference type="Google" id="ProtNLM"/>
    </source>
</evidence>
<reference evidence="11" key="1">
    <citation type="journal article" date="2016" name="Genome Announc.">
        <title>Genome sequences of three species of Hanseniaspora isolated from spontaneous wine fermentations.</title>
        <authorList>
            <person name="Sternes P.R."/>
            <person name="Lee D."/>
            <person name="Kutyna D.R."/>
            <person name="Borneman A.R."/>
        </authorList>
    </citation>
    <scope>NUCLEOTIDE SEQUENCE [LARGE SCALE GENOMIC DNA]</scope>
    <source>
        <strain evidence="11">AWRI3580</strain>
    </source>
</reference>
<proteinExistence type="predicted"/>
<accession>A0A1E5RAV3</accession>
<dbReference type="InterPro" id="IPR012677">
    <property type="entry name" value="Nucleotide-bd_a/b_plait_sf"/>
</dbReference>
<comment type="caution">
    <text evidence="10">The sequence shown here is derived from an EMBL/GenBank/DDBJ whole genome shotgun (WGS) entry which is preliminary data.</text>
</comment>
<feature type="domain" description="C3H1-type" evidence="9">
    <location>
        <begin position="9"/>
        <end position="32"/>
    </location>
</feature>
<evidence type="ECO:0000256" key="1">
    <source>
        <dbReference type="ARBA" id="ARBA00022723"/>
    </source>
</evidence>
<keyword evidence="1 6" id="KW-0479">Metal-binding</keyword>
<feature type="region of interest" description="Disordered" evidence="7">
    <location>
        <begin position="195"/>
        <end position="224"/>
    </location>
</feature>
<dbReference type="PROSITE" id="PS50102">
    <property type="entry name" value="RRM"/>
    <property type="match status" value="1"/>
</dbReference>
<dbReference type="GO" id="GO:0000398">
    <property type="term" value="P:mRNA splicing, via spliceosome"/>
    <property type="evidence" value="ECO:0007669"/>
    <property type="project" value="InterPro"/>
</dbReference>
<dbReference type="AlphaFoldDB" id="A0A1E5RAV3"/>
<feature type="compositionally biased region" description="Polar residues" evidence="7">
    <location>
        <begin position="195"/>
        <end position="212"/>
    </location>
</feature>
<dbReference type="SUPFAM" id="SSF54928">
    <property type="entry name" value="RNA-binding domain, RBD"/>
    <property type="match status" value="1"/>
</dbReference>
<dbReference type="InterPro" id="IPR000571">
    <property type="entry name" value="Znf_CCCH"/>
</dbReference>
<dbReference type="Proteomes" id="UP000095358">
    <property type="component" value="Unassembled WGS sequence"/>
</dbReference>
<dbReference type="PROSITE" id="PS50103">
    <property type="entry name" value="ZF_C3H1"/>
    <property type="match status" value="1"/>
</dbReference>
<evidence type="ECO:0000256" key="7">
    <source>
        <dbReference type="SAM" id="MobiDB-lite"/>
    </source>
</evidence>
<name>A0A1E5RAV3_HANUV</name>
<dbReference type="OrthoDB" id="423462at2759"/>
<keyword evidence="3 6" id="KW-0863">Zinc-finger</keyword>
<dbReference type="GO" id="GO:0008270">
    <property type="term" value="F:zinc ion binding"/>
    <property type="evidence" value="ECO:0007669"/>
    <property type="project" value="UniProtKB-KW"/>
</dbReference>
<dbReference type="PANTHER" id="PTHR12620">
    <property type="entry name" value="U2 SNRNP AUXILIARY FACTOR, SMALL SUBUNIT"/>
    <property type="match status" value="1"/>
</dbReference>
<dbReference type="Gene3D" id="3.30.70.330">
    <property type="match status" value="1"/>
</dbReference>
<organism evidence="10 11">
    <name type="scientific">Hanseniaspora uvarum</name>
    <name type="common">Yeast</name>
    <name type="synonym">Kloeckera apiculata</name>
    <dbReference type="NCBI Taxonomy" id="29833"/>
    <lineage>
        <taxon>Eukaryota</taxon>
        <taxon>Fungi</taxon>
        <taxon>Dikarya</taxon>
        <taxon>Ascomycota</taxon>
        <taxon>Saccharomycotina</taxon>
        <taxon>Saccharomycetes</taxon>
        <taxon>Saccharomycodales</taxon>
        <taxon>Saccharomycodaceae</taxon>
        <taxon>Hanseniaspora</taxon>
    </lineage>
</organism>
<protein>
    <recommendedName>
        <fullName evidence="12">Splicing factor U2AF 23 kDa subunit</fullName>
    </recommendedName>
</protein>
<keyword evidence="2" id="KW-0677">Repeat</keyword>
<evidence type="ECO:0000313" key="11">
    <source>
        <dbReference type="Proteomes" id="UP000095358"/>
    </source>
</evidence>
<evidence type="ECO:0000256" key="5">
    <source>
        <dbReference type="PROSITE-ProRule" id="PRU00176"/>
    </source>
</evidence>
<dbReference type="InterPro" id="IPR009145">
    <property type="entry name" value="U2AF_small"/>
</dbReference>
<evidence type="ECO:0000259" key="8">
    <source>
        <dbReference type="PROSITE" id="PS50102"/>
    </source>
</evidence>
<dbReference type="EMBL" id="LPNN01000008">
    <property type="protein sequence ID" value="OEJ83663.1"/>
    <property type="molecule type" value="Genomic_DNA"/>
</dbReference>
<evidence type="ECO:0000256" key="2">
    <source>
        <dbReference type="ARBA" id="ARBA00022737"/>
    </source>
</evidence>
<sequence>MNNYHGGNTCVSFARQGSCKFGVNCNNTHFKPSDISQYKIFVLLNLLPKDYIEDLSTEEIKSIYVSLFNTFNKFGEIKDIIININDKGMFLDGNVYIQFVNENSLKTCLDKFRDDLQFDGRFVENNVITGIRDLSEIICKNYHLGTCTHESCSGVHYYKFEEEEWREILEDPKSNRKFTIRDKLILISHKMWSSNPASNTQRNNNRTYNAGKNGSAYPVGNRFR</sequence>
<evidence type="ECO:0000259" key="9">
    <source>
        <dbReference type="PROSITE" id="PS50103"/>
    </source>
</evidence>
<keyword evidence="4 6" id="KW-0862">Zinc</keyword>
<dbReference type="VEuPathDB" id="FungiDB:AWRI3580_g3617"/>